<dbReference type="GO" id="GO:0003677">
    <property type="term" value="F:DNA binding"/>
    <property type="evidence" value="ECO:0007669"/>
    <property type="project" value="UniProtKB-KW"/>
</dbReference>
<dbReference type="SUPFAM" id="SSF46785">
    <property type="entry name" value="Winged helix' DNA-binding domain"/>
    <property type="match status" value="1"/>
</dbReference>
<dbReference type="EMBL" id="SWAU01000047">
    <property type="protein sequence ID" value="TKA97258.1"/>
    <property type="molecule type" value="Genomic_DNA"/>
</dbReference>
<dbReference type="PANTHER" id="PTHR43537:SF53">
    <property type="entry name" value="HTH-TYPE TRANSCRIPTIONAL REPRESSOR NANR"/>
    <property type="match status" value="1"/>
</dbReference>
<dbReference type="Gene3D" id="1.10.10.10">
    <property type="entry name" value="Winged helix-like DNA-binding domain superfamily/Winged helix DNA-binding domain"/>
    <property type="match status" value="1"/>
</dbReference>
<dbReference type="InterPro" id="IPR036388">
    <property type="entry name" value="WH-like_DNA-bd_sf"/>
</dbReference>
<feature type="domain" description="HTH gntR-type" evidence="5">
    <location>
        <begin position="22"/>
        <end position="89"/>
    </location>
</feature>
<evidence type="ECO:0000256" key="2">
    <source>
        <dbReference type="ARBA" id="ARBA00023125"/>
    </source>
</evidence>
<dbReference type="AlphaFoldDB" id="A0A4U0YZI2"/>
<dbReference type="Gene3D" id="1.20.120.530">
    <property type="entry name" value="GntR ligand-binding domain-like"/>
    <property type="match status" value="1"/>
</dbReference>
<comment type="caution">
    <text evidence="6">The sequence shown here is derived from an EMBL/GenBank/DDBJ whole genome shotgun (WGS) entry which is preliminary data.</text>
</comment>
<name>A0A4U0YZI2_9RHOB</name>
<dbReference type="PANTHER" id="PTHR43537">
    <property type="entry name" value="TRANSCRIPTIONAL REGULATOR, GNTR FAMILY"/>
    <property type="match status" value="1"/>
</dbReference>
<dbReference type="InterPro" id="IPR036390">
    <property type="entry name" value="WH_DNA-bd_sf"/>
</dbReference>
<keyword evidence="3" id="KW-0804">Transcription</keyword>
<evidence type="ECO:0000256" key="4">
    <source>
        <dbReference type="SAM" id="MobiDB-lite"/>
    </source>
</evidence>
<gene>
    <name evidence="6" type="ORF">FAZ78_06995</name>
</gene>
<dbReference type="Proteomes" id="UP000306340">
    <property type="component" value="Unassembled WGS sequence"/>
</dbReference>
<accession>A0A4U0YZI2</accession>
<dbReference type="Pfam" id="PF07729">
    <property type="entry name" value="FCD"/>
    <property type="match status" value="1"/>
</dbReference>
<dbReference type="SUPFAM" id="SSF48008">
    <property type="entry name" value="GntR ligand-binding domain-like"/>
    <property type="match status" value="1"/>
</dbReference>
<evidence type="ECO:0000256" key="3">
    <source>
        <dbReference type="ARBA" id="ARBA00023163"/>
    </source>
</evidence>
<evidence type="ECO:0000259" key="5">
    <source>
        <dbReference type="PROSITE" id="PS50949"/>
    </source>
</evidence>
<dbReference type="InterPro" id="IPR008920">
    <property type="entry name" value="TF_FadR/GntR_C"/>
</dbReference>
<dbReference type="Pfam" id="PF00392">
    <property type="entry name" value="GntR"/>
    <property type="match status" value="1"/>
</dbReference>
<dbReference type="CDD" id="cd07377">
    <property type="entry name" value="WHTH_GntR"/>
    <property type="match status" value="1"/>
</dbReference>
<keyword evidence="1" id="KW-0805">Transcription regulation</keyword>
<evidence type="ECO:0000256" key="1">
    <source>
        <dbReference type="ARBA" id="ARBA00023015"/>
    </source>
</evidence>
<protein>
    <submittedName>
        <fullName evidence="6">GntR family transcriptional regulator</fullName>
    </submittedName>
</protein>
<dbReference type="PROSITE" id="PS50949">
    <property type="entry name" value="HTH_GNTR"/>
    <property type="match status" value="1"/>
</dbReference>
<evidence type="ECO:0000313" key="7">
    <source>
        <dbReference type="Proteomes" id="UP000306340"/>
    </source>
</evidence>
<organism evidence="6 7">
    <name type="scientific">Cereibacter changlensis</name>
    <dbReference type="NCBI Taxonomy" id="402884"/>
    <lineage>
        <taxon>Bacteria</taxon>
        <taxon>Pseudomonadati</taxon>
        <taxon>Pseudomonadota</taxon>
        <taxon>Alphaproteobacteria</taxon>
        <taxon>Rhodobacterales</taxon>
        <taxon>Paracoccaceae</taxon>
        <taxon>Cereibacter</taxon>
    </lineage>
</organism>
<dbReference type="InterPro" id="IPR011711">
    <property type="entry name" value="GntR_C"/>
</dbReference>
<sequence>MTTGKAMTKAMRDSASPAPPFAGGSGHVAEQLAQAIHEHRILPGAKLSEDEVGEIFGVSRTVVRAALQQLSHDQLITLKRNRGAYVAQPSIREAREVFEARALLEPRTARSAAERSTPADMTRLQAHIDAEHAALGAGAVGRAVYLSGQFHIEIARIACQDTIRDFITQLVARSSLIIALYWQRRSALCESHAHDALMRALAAHDGALAEEVMRGHLLDLLSSLDLQNRAAPPRSLHEVFGKP</sequence>
<dbReference type="InterPro" id="IPR000524">
    <property type="entry name" value="Tscrpt_reg_HTH_GntR"/>
</dbReference>
<dbReference type="SMART" id="SM00345">
    <property type="entry name" value="HTH_GNTR"/>
    <property type="match status" value="1"/>
</dbReference>
<evidence type="ECO:0000313" key="6">
    <source>
        <dbReference type="EMBL" id="TKA97258.1"/>
    </source>
</evidence>
<proteinExistence type="predicted"/>
<feature type="region of interest" description="Disordered" evidence="4">
    <location>
        <begin position="1"/>
        <end position="26"/>
    </location>
</feature>
<keyword evidence="2" id="KW-0238">DNA-binding</keyword>
<reference evidence="6 7" key="1">
    <citation type="submission" date="2019-04" db="EMBL/GenBank/DDBJ databases">
        <title>Crypto-aerobic microbial life in anoxic (sulfidic) marine sediments.</title>
        <authorList>
            <person name="Bhattacharya S."/>
            <person name="Roy C."/>
            <person name="Mondal N."/>
            <person name="Sarkar J."/>
            <person name="Mandal S."/>
            <person name="Rameez M.J."/>
            <person name="Ghosh W."/>
        </authorList>
    </citation>
    <scope>NUCLEOTIDE SEQUENCE [LARGE SCALE GENOMIC DNA]</scope>
    <source>
        <strain evidence="6 7">SBBC</strain>
    </source>
</reference>
<dbReference type="GO" id="GO:0003700">
    <property type="term" value="F:DNA-binding transcription factor activity"/>
    <property type="evidence" value="ECO:0007669"/>
    <property type="project" value="InterPro"/>
</dbReference>
<dbReference type="SMART" id="SM00895">
    <property type="entry name" value="FCD"/>
    <property type="match status" value="1"/>
</dbReference>